<dbReference type="InterPro" id="IPR035959">
    <property type="entry name" value="RutC-like_sf"/>
</dbReference>
<dbReference type="PANTHER" id="PTHR11803:SF39">
    <property type="entry name" value="2-IMINOBUTANOATE_2-IMINOPROPANOATE DEAMINASE"/>
    <property type="match status" value="1"/>
</dbReference>
<organism evidence="1">
    <name type="scientific">marine metagenome</name>
    <dbReference type="NCBI Taxonomy" id="408172"/>
    <lineage>
        <taxon>unclassified sequences</taxon>
        <taxon>metagenomes</taxon>
        <taxon>ecological metagenomes</taxon>
    </lineage>
</organism>
<dbReference type="GO" id="GO:0005739">
    <property type="term" value="C:mitochondrion"/>
    <property type="evidence" value="ECO:0007669"/>
    <property type="project" value="TreeGrafter"/>
</dbReference>
<name>A0A381UHC8_9ZZZZ</name>
<protein>
    <submittedName>
        <fullName evidence="1">Uncharacterized protein</fullName>
    </submittedName>
</protein>
<dbReference type="SUPFAM" id="SSF55298">
    <property type="entry name" value="YjgF-like"/>
    <property type="match status" value="1"/>
</dbReference>
<accession>A0A381UHC8</accession>
<dbReference type="CDD" id="cd00448">
    <property type="entry name" value="YjgF_YER057c_UK114_family"/>
    <property type="match status" value="1"/>
</dbReference>
<dbReference type="InterPro" id="IPR006175">
    <property type="entry name" value="YjgF/YER057c/UK114"/>
</dbReference>
<sequence>MDVEHFVSDETEKNGYPFSDAVRVDNIVFLSGVLGSGEDGNLVEGGIVPEAHQAFKNIEGTLEKFNLGFDDIFKCLVMIDDISQWGLFNSVYTQYFKKPYPARSAFGADGLALNASFELECIARIPD</sequence>
<gene>
    <name evidence="1" type="ORF">METZ01_LOCUS79611</name>
</gene>
<dbReference type="GO" id="GO:0005829">
    <property type="term" value="C:cytosol"/>
    <property type="evidence" value="ECO:0007669"/>
    <property type="project" value="TreeGrafter"/>
</dbReference>
<dbReference type="EMBL" id="UINC01006308">
    <property type="protein sequence ID" value="SVA26757.1"/>
    <property type="molecule type" value="Genomic_DNA"/>
</dbReference>
<proteinExistence type="predicted"/>
<dbReference type="AlphaFoldDB" id="A0A381UHC8"/>
<dbReference type="GO" id="GO:0019239">
    <property type="term" value="F:deaminase activity"/>
    <property type="evidence" value="ECO:0007669"/>
    <property type="project" value="TreeGrafter"/>
</dbReference>
<reference evidence="1" key="1">
    <citation type="submission" date="2018-05" db="EMBL/GenBank/DDBJ databases">
        <authorList>
            <person name="Lanie J.A."/>
            <person name="Ng W.-L."/>
            <person name="Kazmierczak K.M."/>
            <person name="Andrzejewski T.M."/>
            <person name="Davidsen T.M."/>
            <person name="Wayne K.J."/>
            <person name="Tettelin H."/>
            <person name="Glass J.I."/>
            <person name="Rusch D."/>
            <person name="Podicherti R."/>
            <person name="Tsui H.-C.T."/>
            <person name="Winkler M.E."/>
        </authorList>
    </citation>
    <scope>NUCLEOTIDE SEQUENCE</scope>
</reference>
<dbReference type="PANTHER" id="PTHR11803">
    <property type="entry name" value="2-IMINOBUTANOATE/2-IMINOPROPANOATE DEAMINASE RIDA"/>
    <property type="match status" value="1"/>
</dbReference>
<dbReference type="Gene3D" id="3.30.1330.40">
    <property type="entry name" value="RutC-like"/>
    <property type="match status" value="1"/>
</dbReference>
<dbReference type="Pfam" id="PF01042">
    <property type="entry name" value="Ribonuc_L-PSP"/>
    <property type="match status" value="1"/>
</dbReference>
<evidence type="ECO:0000313" key="1">
    <source>
        <dbReference type="EMBL" id="SVA26757.1"/>
    </source>
</evidence>